<dbReference type="EC" id="1.6.5.-" evidence="2"/>
<dbReference type="SUPFAM" id="SSF51905">
    <property type="entry name" value="FAD/NAD(P)-binding domain"/>
    <property type="match status" value="2"/>
</dbReference>
<protein>
    <submittedName>
        <fullName evidence="2">NAD(P)/FAD-dependent oxidoreductase</fullName>
        <ecNumber evidence="2">1.6.5.-</ecNumber>
    </submittedName>
</protein>
<dbReference type="GO" id="GO:0016491">
    <property type="term" value="F:oxidoreductase activity"/>
    <property type="evidence" value="ECO:0007669"/>
    <property type="project" value="UniProtKB-KW"/>
</dbReference>
<dbReference type="Gene3D" id="3.50.50.60">
    <property type="entry name" value="FAD/NAD(P)-binding domain"/>
    <property type="match status" value="2"/>
</dbReference>
<keyword evidence="3" id="KW-1185">Reference proteome</keyword>
<dbReference type="EMBL" id="JBHSTI010000008">
    <property type="protein sequence ID" value="MFC6237010.1"/>
    <property type="molecule type" value="Genomic_DNA"/>
</dbReference>
<dbReference type="RefSeq" id="WP_386768140.1">
    <property type="nucleotide sequence ID" value="NZ_JBHSTI010000008.1"/>
</dbReference>
<organism evidence="2 3">
    <name type="scientific">Longivirga aurantiaca</name>
    <dbReference type="NCBI Taxonomy" id="1837743"/>
    <lineage>
        <taxon>Bacteria</taxon>
        <taxon>Bacillati</taxon>
        <taxon>Actinomycetota</taxon>
        <taxon>Actinomycetes</taxon>
        <taxon>Sporichthyales</taxon>
        <taxon>Sporichthyaceae</taxon>
        <taxon>Longivirga</taxon>
    </lineage>
</organism>
<dbReference type="Pfam" id="PF07992">
    <property type="entry name" value="Pyr_redox_2"/>
    <property type="match status" value="1"/>
</dbReference>
<accession>A0ABW1SYW4</accession>
<keyword evidence="2" id="KW-0560">Oxidoreductase</keyword>
<sequence>MKHLLILGGGTAGTITANKLRKKLSKAEWDITVVDRDDKHDYQPGYLFIPFGIYQPDEVTKSRRKYLSDDIPLIYAEIDRVDAEAKTVSLVDGRVLPYDQLVIATGVTPRPDQTPGMDDEGSWYDSVFDFYTHAGTTALAEKLKTWEGGRLVVNIVEMPIKCPVAPLEFTFLADAFFVEKGMRDKVEIVYVTPLDAAFTKPIAAKAFGTMLEDKGVRLEPEFMLERVDTEAKTLVSYDEREVPYDLLVTIPLNMGADFIARSGLGNELNLVPVDKQTLLSKKFDSIFVLGDANDIPASKAGSVAHFEIEGFVENFMEHIAGRSMTHKFDGHANCFIETGHGKAMLIDFNYDTEPMPGKFPVPGVGPMSLLKETKANHLGKLGFRWAYWNVLMPGRPMPISADLQMAGKKVPVA</sequence>
<dbReference type="InterPro" id="IPR023753">
    <property type="entry name" value="FAD/NAD-binding_dom"/>
</dbReference>
<proteinExistence type="predicted"/>
<gene>
    <name evidence="2" type="ORF">ACFQGU_03920</name>
</gene>
<dbReference type="InterPro" id="IPR052541">
    <property type="entry name" value="SQRD"/>
</dbReference>
<dbReference type="InterPro" id="IPR036188">
    <property type="entry name" value="FAD/NAD-bd_sf"/>
</dbReference>
<evidence type="ECO:0000313" key="3">
    <source>
        <dbReference type="Proteomes" id="UP001596138"/>
    </source>
</evidence>
<evidence type="ECO:0000259" key="1">
    <source>
        <dbReference type="Pfam" id="PF07992"/>
    </source>
</evidence>
<evidence type="ECO:0000313" key="2">
    <source>
        <dbReference type="EMBL" id="MFC6237010.1"/>
    </source>
</evidence>
<comment type="caution">
    <text evidence="2">The sequence shown here is derived from an EMBL/GenBank/DDBJ whole genome shotgun (WGS) entry which is preliminary data.</text>
</comment>
<dbReference type="PANTHER" id="PTHR43755">
    <property type="match status" value="1"/>
</dbReference>
<reference evidence="3" key="1">
    <citation type="journal article" date="2019" name="Int. J. Syst. Evol. Microbiol.">
        <title>The Global Catalogue of Microorganisms (GCM) 10K type strain sequencing project: providing services to taxonomists for standard genome sequencing and annotation.</title>
        <authorList>
            <consortium name="The Broad Institute Genomics Platform"/>
            <consortium name="The Broad Institute Genome Sequencing Center for Infectious Disease"/>
            <person name="Wu L."/>
            <person name="Ma J."/>
        </authorList>
    </citation>
    <scope>NUCLEOTIDE SEQUENCE [LARGE SCALE GENOMIC DNA]</scope>
    <source>
        <strain evidence="3">CGMCC 4.7317</strain>
    </source>
</reference>
<dbReference type="PANTHER" id="PTHR43755:SF1">
    <property type="entry name" value="FAD-DEPENDENT PYRIDINE NUCLEOTIDE-DISULPHIDE OXIDOREDUCTASE"/>
    <property type="match status" value="1"/>
</dbReference>
<name>A0ABW1SYW4_9ACTN</name>
<feature type="domain" description="FAD/NAD(P)-binding" evidence="1">
    <location>
        <begin position="3"/>
        <end position="121"/>
    </location>
</feature>
<dbReference type="Proteomes" id="UP001596138">
    <property type="component" value="Unassembled WGS sequence"/>
</dbReference>